<dbReference type="SUPFAM" id="SSF53756">
    <property type="entry name" value="UDP-Glycosyltransferase/glycogen phosphorylase"/>
    <property type="match status" value="1"/>
</dbReference>
<sequence length="397" mass="44800">MTLKMKTTKRKKILALSYLFPNPEKPNHGIFVFNRLNAMSKYADVTVVNPIPWSPVHKYLSKFKHLENVPFQTKRGNLTIYHPRYLSIPGYLKELEIVTYKRAVKDVVDALESRFDLVDLHWTFPDLPTGDYLSRKYKVPYRVTLRGMEAFHQQDGGVRQRIVAKYLARVDKVISLSEEMAETADKIAKTRSKTAVVRNGVDVETFFYKNQASCRELLGLPQDIKIVLGVGALIYRKGFDVVIKALNLVKSEKGFDNTHFYVLGAEGAEGDFRKQLNKLVSDMGLADRVHFVGAIPNERLVDWYNAADVFCLSSRGEGSPNVLTEALATGCPAVATSVGSVPEIMNSESDLGEMVACEDVQATYSALIRVLTAQRNREKQSQVFSKYSWDWCAKQVV</sequence>
<dbReference type="KEGG" id="amh:I633_14595"/>
<organism evidence="3 4">
    <name type="scientific">Alteromonas mediterranea 615</name>
    <dbReference type="NCBI Taxonomy" id="1300253"/>
    <lineage>
        <taxon>Bacteria</taxon>
        <taxon>Pseudomonadati</taxon>
        <taxon>Pseudomonadota</taxon>
        <taxon>Gammaproteobacteria</taxon>
        <taxon>Alteromonadales</taxon>
        <taxon>Alteromonadaceae</taxon>
        <taxon>Alteromonas/Salinimonas group</taxon>
        <taxon>Alteromonas</taxon>
    </lineage>
</organism>
<dbReference type="PATRIC" id="fig|1300253.3.peg.3047"/>
<dbReference type="InterPro" id="IPR028098">
    <property type="entry name" value="Glyco_trans_4-like_N"/>
</dbReference>
<protein>
    <submittedName>
        <fullName evidence="3">Group 1 glycosyl transferase</fullName>
    </submittedName>
</protein>
<dbReference type="AlphaFoldDB" id="S5AF82"/>
<dbReference type="PANTHER" id="PTHR12526">
    <property type="entry name" value="GLYCOSYLTRANSFERASE"/>
    <property type="match status" value="1"/>
</dbReference>
<accession>S5AF82</accession>
<name>S5AF82_9ALTE</name>
<dbReference type="InterPro" id="IPR001296">
    <property type="entry name" value="Glyco_trans_1"/>
</dbReference>
<keyword evidence="3" id="KW-0808">Transferase</keyword>
<evidence type="ECO:0000313" key="3">
    <source>
        <dbReference type="EMBL" id="AGP78717.1"/>
    </source>
</evidence>
<evidence type="ECO:0000313" key="4">
    <source>
        <dbReference type="Proteomes" id="UP000014909"/>
    </source>
</evidence>
<proteinExistence type="predicted"/>
<gene>
    <name evidence="3" type="ORF">I633_14595</name>
</gene>
<feature type="domain" description="Glycosyltransferase subfamily 4-like N-terminal" evidence="2">
    <location>
        <begin position="78"/>
        <end position="204"/>
    </location>
</feature>
<dbReference type="Proteomes" id="UP000014909">
    <property type="component" value="Chromosome"/>
</dbReference>
<dbReference type="Pfam" id="PF00534">
    <property type="entry name" value="Glycos_transf_1"/>
    <property type="match status" value="1"/>
</dbReference>
<dbReference type="BioCyc" id="AMAC1300253:G12YX-2349-MONOMER"/>
<dbReference type="EMBL" id="CP004846">
    <property type="protein sequence ID" value="AGP78717.1"/>
    <property type="molecule type" value="Genomic_DNA"/>
</dbReference>
<evidence type="ECO:0000259" key="2">
    <source>
        <dbReference type="Pfam" id="PF13439"/>
    </source>
</evidence>
<dbReference type="PANTHER" id="PTHR12526:SF630">
    <property type="entry name" value="GLYCOSYLTRANSFERASE"/>
    <property type="match status" value="1"/>
</dbReference>
<dbReference type="HOGENOM" id="CLU_009583_2_4_6"/>
<dbReference type="GO" id="GO:1901135">
    <property type="term" value="P:carbohydrate derivative metabolic process"/>
    <property type="evidence" value="ECO:0007669"/>
    <property type="project" value="UniProtKB-ARBA"/>
</dbReference>
<dbReference type="Pfam" id="PF13439">
    <property type="entry name" value="Glyco_transf_4"/>
    <property type="match status" value="1"/>
</dbReference>
<dbReference type="GO" id="GO:0016757">
    <property type="term" value="F:glycosyltransferase activity"/>
    <property type="evidence" value="ECO:0007669"/>
    <property type="project" value="InterPro"/>
</dbReference>
<feature type="domain" description="Glycosyl transferase family 1" evidence="1">
    <location>
        <begin position="218"/>
        <end position="381"/>
    </location>
</feature>
<evidence type="ECO:0000259" key="1">
    <source>
        <dbReference type="Pfam" id="PF00534"/>
    </source>
</evidence>
<reference evidence="3 4" key="1">
    <citation type="journal article" date="2013" name="Genome Biol. Evol.">
        <title>Genomic Diversity of "Deep Ecotype" Alteromonas macleodii Isolates: Evidence for Pan-Mediterranean Clonal Frames.</title>
        <authorList>
            <person name="Lopez-Perez M."/>
            <person name="Gonzaga A."/>
            <person name="Rodriguez-Valera F."/>
        </authorList>
    </citation>
    <scope>NUCLEOTIDE SEQUENCE [LARGE SCALE GENOMIC DNA]</scope>
    <source>
        <strain evidence="4">'English Channel 615'</strain>
    </source>
</reference>
<dbReference type="Gene3D" id="3.40.50.2000">
    <property type="entry name" value="Glycogen Phosphorylase B"/>
    <property type="match status" value="2"/>
</dbReference>